<dbReference type="AlphaFoldDB" id="A0AAX4PDR8"/>
<dbReference type="PANTHER" id="PTHR32467">
    <property type="entry name" value="AP2-LIKE ETHYLENE-RESPONSIVE TRANSCRIPTION FACTOR"/>
    <property type="match status" value="1"/>
</dbReference>
<dbReference type="InterPro" id="IPR016177">
    <property type="entry name" value="DNA-bd_dom_sf"/>
</dbReference>
<evidence type="ECO:0000256" key="2">
    <source>
        <dbReference type="ARBA" id="ARBA00023015"/>
    </source>
</evidence>
<keyword evidence="3" id="KW-0238">DNA-binding</keyword>
<evidence type="ECO:0000256" key="3">
    <source>
        <dbReference type="ARBA" id="ARBA00023125"/>
    </source>
</evidence>
<dbReference type="SMART" id="SM00380">
    <property type="entry name" value="AP2"/>
    <property type="match status" value="1"/>
</dbReference>
<accession>A0AAX4PDR8</accession>
<dbReference type="PANTHER" id="PTHR32467:SF90">
    <property type="entry name" value="AP2-LIKE ETHYLENE-RESPONSIVE TRANSCRIPTION FACTOR AIL1"/>
    <property type="match status" value="1"/>
</dbReference>
<dbReference type="GO" id="GO:0003700">
    <property type="term" value="F:DNA-binding transcription factor activity"/>
    <property type="evidence" value="ECO:0007669"/>
    <property type="project" value="InterPro"/>
</dbReference>
<dbReference type="EMBL" id="CP151509">
    <property type="protein sequence ID" value="WZN64196.1"/>
    <property type="molecule type" value="Genomic_DNA"/>
</dbReference>
<feature type="region of interest" description="Disordered" evidence="6">
    <location>
        <begin position="313"/>
        <end position="358"/>
    </location>
</feature>
<proteinExistence type="predicted"/>
<protein>
    <submittedName>
        <fullName evidence="8">AP2-like ethylene-responsive transcription factor</fullName>
    </submittedName>
</protein>
<dbReference type="InterPro" id="IPR001471">
    <property type="entry name" value="AP2/ERF_dom"/>
</dbReference>
<evidence type="ECO:0000259" key="7">
    <source>
        <dbReference type="PROSITE" id="PS51032"/>
    </source>
</evidence>
<evidence type="ECO:0000256" key="6">
    <source>
        <dbReference type="SAM" id="MobiDB-lite"/>
    </source>
</evidence>
<name>A0AAX4PDR8_9CHLO</name>
<reference evidence="8 9" key="1">
    <citation type="submission" date="2024-03" db="EMBL/GenBank/DDBJ databases">
        <title>Complete genome sequence of the green alga Chloropicon roscoffensis RCC1871.</title>
        <authorList>
            <person name="Lemieux C."/>
            <person name="Pombert J.-F."/>
            <person name="Otis C."/>
            <person name="Turmel M."/>
        </authorList>
    </citation>
    <scope>NUCLEOTIDE SEQUENCE [LARGE SCALE GENOMIC DNA]</scope>
    <source>
        <strain evidence="8 9">RCC1871</strain>
    </source>
</reference>
<dbReference type="SUPFAM" id="SSF54171">
    <property type="entry name" value="DNA-binding domain"/>
    <property type="match status" value="1"/>
</dbReference>
<dbReference type="GO" id="GO:0005634">
    <property type="term" value="C:nucleus"/>
    <property type="evidence" value="ECO:0007669"/>
    <property type="project" value="UniProtKB-SubCell"/>
</dbReference>
<dbReference type="Proteomes" id="UP001472866">
    <property type="component" value="Chromosome 09"/>
</dbReference>
<dbReference type="PROSITE" id="PS51032">
    <property type="entry name" value="AP2_ERF"/>
    <property type="match status" value="1"/>
</dbReference>
<keyword evidence="5" id="KW-0539">Nucleus</keyword>
<dbReference type="Gene3D" id="3.30.730.10">
    <property type="entry name" value="AP2/ERF domain"/>
    <property type="match status" value="1"/>
</dbReference>
<dbReference type="CDD" id="cd00018">
    <property type="entry name" value="AP2"/>
    <property type="match status" value="1"/>
</dbReference>
<sequence length="358" mass="38655">MNGSGPTDDGASGRILGDVLPELRRAPFEVFNDANASAFADKVVETRLALARCLEGAKTHLDSGAPSPPEVDLDALLRKHAPKPEVLPHQPSLVSVLASLLLARAGTRPPQTQPQPPAAVNGTLPDPGTSLRTAMAAVAAASPQTAGMFKEKASSYRGITRRKRRWEAHVWRHGRQAYLGGYRDEVEAAKAYDMAVLKIRGKEADTNFPREIYLEELREMRASEMSVEDFIVCMRDRAKRRSKALKEEEEERRAKVLAGLVKRQANASASAANGNGLLLAKLCSLSSGPLLKSIPSHDLHQMVQAVGQLKQQQTGGRCDGEGGSVQGAGQASGREELTSAKTQGNETTNNRRALPRFL</sequence>
<evidence type="ECO:0000313" key="8">
    <source>
        <dbReference type="EMBL" id="WZN64196.1"/>
    </source>
</evidence>
<gene>
    <name evidence="8" type="ORF">HKI87_09g57500</name>
</gene>
<evidence type="ECO:0000256" key="1">
    <source>
        <dbReference type="ARBA" id="ARBA00004123"/>
    </source>
</evidence>
<feature type="compositionally biased region" description="Polar residues" evidence="6">
    <location>
        <begin position="339"/>
        <end position="351"/>
    </location>
</feature>
<comment type="subcellular location">
    <subcellularLocation>
        <location evidence="1">Nucleus</location>
    </subcellularLocation>
</comment>
<keyword evidence="4" id="KW-0804">Transcription</keyword>
<organism evidence="8 9">
    <name type="scientific">Chloropicon roscoffensis</name>
    <dbReference type="NCBI Taxonomy" id="1461544"/>
    <lineage>
        <taxon>Eukaryota</taxon>
        <taxon>Viridiplantae</taxon>
        <taxon>Chlorophyta</taxon>
        <taxon>Chloropicophyceae</taxon>
        <taxon>Chloropicales</taxon>
        <taxon>Chloropicaceae</taxon>
        <taxon>Chloropicon</taxon>
    </lineage>
</organism>
<feature type="domain" description="AP2/ERF" evidence="7">
    <location>
        <begin position="155"/>
        <end position="209"/>
    </location>
</feature>
<keyword evidence="2" id="KW-0805">Transcription regulation</keyword>
<dbReference type="GO" id="GO:0003677">
    <property type="term" value="F:DNA binding"/>
    <property type="evidence" value="ECO:0007669"/>
    <property type="project" value="UniProtKB-KW"/>
</dbReference>
<evidence type="ECO:0000256" key="5">
    <source>
        <dbReference type="ARBA" id="ARBA00023242"/>
    </source>
</evidence>
<dbReference type="InterPro" id="IPR036955">
    <property type="entry name" value="AP2/ERF_dom_sf"/>
</dbReference>
<evidence type="ECO:0000256" key="4">
    <source>
        <dbReference type="ARBA" id="ARBA00023163"/>
    </source>
</evidence>
<dbReference type="PRINTS" id="PR00367">
    <property type="entry name" value="ETHRSPELEMNT"/>
</dbReference>
<evidence type="ECO:0000313" key="9">
    <source>
        <dbReference type="Proteomes" id="UP001472866"/>
    </source>
</evidence>
<keyword evidence="9" id="KW-1185">Reference proteome</keyword>